<name>A0AC61QQ62_9BACT</name>
<protein>
    <submittedName>
        <fullName evidence="1">Uncharacterized protein</fullName>
    </submittedName>
</protein>
<dbReference type="EMBL" id="SRZC01000010">
    <property type="protein sequence ID" value="TGX82332.1"/>
    <property type="molecule type" value="Genomic_DNA"/>
</dbReference>
<organism evidence="1 2">
    <name type="scientific">Palleniella muris</name>
    <dbReference type="NCBI Taxonomy" id="3038145"/>
    <lineage>
        <taxon>Bacteria</taxon>
        <taxon>Pseudomonadati</taxon>
        <taxon>Bacteroidota</taxon>
        <taxon>Bacteroidia</taxon>
        <taxon>Bacteroidales</taxon>
        <taxon>Prevotellaceae</taxon>
        <taxon>Palleniella</taxon>
    </lineage>
</organism>
<keyword evidence="2" id="KW-1185">Reference proteome</keyword>
<evidence type="ECO:0000313" key="2">
    <source>
        <dbReference type="Proteomes" id="UP000308886"/>
    </source>
</evidence>
<proteinExistence type="predicted"/>
<comment type="caution">
    <text evidence="1">The sequence shown here is derived from an EMBL/GenBank/DDBJ whole genome shotgun (WGS) entry which is preliminary data.</text>
</comment>
<reference evidence="1" key="1">
    <citation type="submission" date="2019-04" db="EMBL/GenBank/DDBJ databases">
        <title>Microbes associate with the intestines of laboratory mice.</title>
        <authorList>
            <person name="Navarre W."/>
            <person name="Wong E."/>
            <person name="Huang K."/>
            <person name="Tropini C."/>
            <person name="Ng K."/>
            <person name="Yu B."/>
        </authorList>
    </citation>
    <scope>NUCLEOTIDE SEQUENCE</scope>
    <source>
        <strain evidence="1">NM73_A23</strain>
    </source>
</reference>
<dbReference type="Proteomes" id="UP000308886">
    <property type="component" value="Unassembled WGS sequence"/>
</dbReference>
<sequence>MIPNKIGMNAGVVWRILDNCRSLDYATLKQRSNLSNRDLNAAIGWLARENKIEIEYDENLHTELYHHPHYNQYF</sequence>
<evidence type="ECO:0000313" key="1">
    <source>
        <dbReference type="EMBL" id="TGX82332.1"/>
    </source>
</evidence>
<accession>A0AC61QQ62</accession>
<gene>
    <name evidence="1" type="ORF">E5358_07235</name>
</gene>